<keyword evidence="1 7" id="KW-1003">Cell membrane</keyword>
<dbReference type="NCBIfam" id="TIGR00247">
    <property type="entry name" value="endolytic transglycosylase MltG"/>
    <property type="match status" value="1"/>
</dbReference>
<keyword evidence="2 7" id="KW-0812">Transmembrane</keyword>
<dbReference type="PANTHER" id="PTHR30518">
    <property type="entry name" value="ENDOLYTIC MUREIN TRANSGLYCOSYLASE"/>
    <property type="match status" value="1"/>
</dbReference>
<keyword evidence="5 7" id="KW-0456">Lyase</keyword>
<dbReference type="EC" id="4.2.2.29" evidence="7"/>
<dbReference type="CDD" id="cd08010">
    <property type="entry name" value="MltG_like"/>
    <property type="match status" value="1"/>
</dbReference>
<dbReference type="Gene3D" id="3.30.1490.480">
    <property type="entry name" value="Endolytic murein transglycosylase"/>
    <property type="match status" value="1"/>
</dbReference>
<evidence type="ECO:0000256" key="5">
    <source>
        <dbReference type="ARBA" id="ARBA00023239"/>
    </source>
</evidence>
<evidence type="ECO:0000256" key="7">
    <source>
        <dbReference type="HAMAP-Rule" id="MF_02065"/>
    </source>
</evidence>
<sequence length="324" mass="36453">MAVGAYIANELDREVQVTDPSQVFFVQQGDGVIRVLTALEAQGIIRSGVLSRLSMVLRGDTFSVKPGEYRLRRGETLHTLLQRFNDNDVVVYSVTIPEGVTFQWMLERLWRHPQVTRTLSTANDKAIGSLIAPQISPEGLFLPETYLISRGTSDIEVLRQARAAMERELQQLWRERDPSIPLIEPYEALILASIIEKETGLGSERPEIGGVFTRRIKKGMRLQTDPTVIYGLGSDFDGNLKRSHLRDDTNPYNTYRISGLPPTPIALPGKAALIAATHPQPGETLYFVARGDGSHAFSKTLVEHEENVRRYQLNRKQNYRSSPR</sequence>
<dbReference type="Pfam" id="PF02618">
    <property type="entry name" value="YceG"/>
    <property type="match status" value="1"/>
</dbReference>
<comment type="catalytic activity">
    <reaction evidence="7">
        <text>a peptidoglycan chain = a peptidoglycan chain with N-acetyl-1,6-anhydromuramyl-[peptide] at the reducing end + a peptidoglycan chain with N-acetylglucosamine at the non-reducing end.</text>
        <dbReference type="EC" id="4.2.2.29"/>
    </reaction>
</comment>
<evidence type="ECO:0000256" key="6">
    <source>
        <dbReference type="ARBA" id="ARBA00023316"/>
    </source>
</evidence>
<evidence type="ECO:0000313" key="8">
    <source>
        <dbReference type="EMBL" id="UZP75614.1"/>
    </source>
</evidence>
<keyword evidence="9" id="KW-1185">Reference proteome</keyword>
<comment type="function">
    <text evidence="7">Functions as a peptidoglycan terminase that cleaves nascent peptidoglycan strands endolytically to terminate their elongation.</text>
</comment>
<dbReference type="InterPro" id="IPR003770">
    <property type="entry name" value="MLTG-like"/>
</dbReference>
<keyword evidence="4 7" id="KW-0472">Membrane</keyword>
<dbReference type="Proteomes" id="UP001317963">
    <property type="component" value="Chromosome"/>
</dbReference>
<proteinExistence type="inferred from homology"/>
<evidence type="ECO:0000313" key="9">
    <source>
        <dbReference type="Proteomes" id="UP001317963"/>
    </source>
</evidence>
<gene>
    <name evidence="7 8" type="primary">mltG</name>
    <name evidence="8" type="ORF">E0F26_09085</name>
</gene>
<protein>
    <recommendedName>
        <fullName evidence="7">Endolytic murein transglycosylase</fullName>
        <ecNumber evidence="7">4.2.2.29</ecNumber>
    </recommendedName>
    <alternativeName>
        <fullName evidence="7">Peptidoglycan lytic transglycosylase</fullName>
    </alternativeName>
    <alternativeName>
        <fullName evidence="7">Peptidoglycan polymerization terminase</fullName>
    </alternativeName>
</protein>
<feature type="site" description="Important for catalytic activity" evidence="7">
    <location>
        <position position="198"/>
    </location>
</feature>
<evidence type="ECO:0000256" key="1">
    <source>
        <dbReference type="ARBA" id="ARBA00022475"/>
    </source>
</evidence>
<dbReference type="EMBL" id="CP036501">
    <property type="protein sequence ID" value="UZP75614.1"/>
    <property type="molecule type" value="Genomic_DNA"/>
</dbReference>
<accession>A0ABY6QAG7</accession>
<reference evidence="8 9" key="1">
    <citation type="submission" date="2019-02" db="EMBL/GenBank/DDBJ databases">
        <title>Halieaceae_genomes.</title>
        <authorList>
            <person name="Li S.-H."/>
        </authorList>
    </citation>
    <scope>NUCLEOTIDE SEQUENCE [LARGE SCALE GENOMIC DNA]</scope>
    <source>
        <strain evidence="8 9">JH123</strain>
    </source>
</reference>
<evidence type="ECO:0000256" key="3">
    <source>
        <dbReference type="ARBA" id="ARBA00022989"/>
    </source>
</evidence>
<dbReference type="Gene3D" id="3.30.160.60">
    <property type="entry name" value="Classic Zinc Finger"/>
    <property type="match status" value="1"/>
</dbReference>
<keyword evidence="6 7" id="KW-0961">Cell wall biogenesis/degradation</keyword>
<evidence type="ECO:0000256" key="2">
    <source>
        <dbReference type="ARBA" id="ARBA00022692"/>
    </source>
</evidence>
<dbReference type="PANTHER" id="PTHR30518:SF2">
    <property type="entry name" value="ENDOLYTIC MUREIN TRANSGLYCOSYLASE"/>
    <property type="match status" value="1"/>
</dbReference>
<dbReference type="HAMAP" id="MF_02065">
    <property type="entry name" value="MltG"/>
    <property type="match status" value="1"/>
</dbReference>
<name>A0ABY6QAG7_9GAMM</name>
<organism evidence="8 9">
    <name type="scientific">Candidatus Paraluminiphilus aquimaris</name>
    <dbReference type="NCBI Taxonomy" id="2518994"/>
    <lineage>
        <taxon>Bacteria</taxon>
        <taxon>Pseudomonadati</taxon>
        <taxon>Pseudomonadota</taxon>
        <taxon>Gammaproteobacteria</taxon>
        <taxon>Cellvibrionales</taxon>
        <taxon>Halieaceae</taxon>
        <taxon>Candidatus Paraluminiphilus</taxon>
    </lineage>
</organism>
<keyword evidence="7" id="KW-0997">Cell inner membrane</keyword>
<comment type="similarity">
    <text evidence="7">Belongs to the transglycosylase MltG family.</text>
</comment>
<evidence type="ECO:0000256" key="4">
    <source>
        <dbReference type="ARBA" id="ARBA00023136"/>
    </source>
</evidence>
<keyword evidence="3 7" id="KW-1133">Transmembrane helix</keyword>